<dbReference type="CDD" id="cd14748">
    <property type="entry name" value="PBP2_UgpB"/>
    <property type="match status" value="1"/>
</dbReference>
<keyword evidence="2" id="KW-0813">Transport</keyword>
<evidence type="ECO:0000313" key="4">
    <source>
        <dbReference type="EMBL" id="SDT10168.1"/>
    </source>
</evidence>
<protein>
    <submittedName>
        <fullName evidence="4">ABC-type glycerol-3-phosphate transport system, substrate-binding protein</fullName>
    </submittedName>
</protein>
<dbReference type="GO" id="GO:1901982">
    <property type="term" value="F:maltose binding"/>
    <property type="evidence" value="ECO:0007669"/>
    <property type="project" value="TreeGrafter"/>
</dbReference>
<dbReference type="PANTHER" id="PTHR30061">
    <property type="entry name" value="MALTOSE-BINDING PERIPLASMIC PROTEIN"/>
    <property type="match status" value="1"/>
</dbReference>
<reference evidence="4 5" key="1">
    <citation type="submission" date="2016-10" db="EMBL/GenBank/DDBJ databases">
        <authorList>
            <person name="de Groot N.N."/>
        </authorList>
    </citation>
    <scope>NUCLEOTIDE SEQUENCE [LARGE SCALE GENOMIC DNA]</scope>
    <source>
        <strain evidence="4 5">DSM 21800</strain>
    </source>
</reference>
<keyword evidence="3" id="KW-0732">Signal</keyword>
<dbReference type="AlphaFoldDB" id="A0A1H1XLT9"/>
<dbReference type="SUPFAM" id="SSF53850">
    <property type="entry name" value="Periplasmic binding protein-like II"/>
    <property type="match status" value="1"/>
</dbReference>
<dbReference type="OrthoDB" id="3171346at2"/>
<dbReference type="STRING" id="630515.SAMN04489812_4141"/>
<dbReference type="Pfam" id="PF01547">
    <property type="entry name" value="SBP_bac_1"/>
    <property type="match status" value="1"/>
</dbReference>
<evidence type="ECO:0000256" key="3">
    <source>
        <dbReference type="ARBA" id="ARBA00022729"/>
    </source>
</evidence>
<evidence type="ECO:0000313" key="5">
    <source>
        <dbReference type="Proteomes" id="UP000199103"/>
    </source>
</evidence>
<dbReference type="GO" id="GO:0042956">
    <property type="term" value="P:maltodextrin transmembrane transport"/>
    <property type="evidence" value="ECO:0007669"/>
    <property type="project" value="TreeGrafter"/>
</dbReference>
<accession>A0A1H1XLT9</accession>
<dbReference type="PROSITE" id="PS51318">
    <property type="entry name" value="TAT"/>
    <property type="match status" value="1"/>
</dbReference>
<dbReference type="GO" id="GO:0055052">
    <property type="term" value="C:ATP-binding cassette (ABC) transporter complex, substrate-binding subunit-containing"/>
    <property type="evidence" value="ECO:0007669"/>
    <property type="project" value="TreeGrafter"/>
</dbReference>
<organism evidence="4 5">
    <name type="scientific">Microlunatus soli</name>
    <dbReference type="NCBI Taxonomy" id="630515"/>
    <lineage>
        <taxon>Bacteria</taxon>
        <taxon>Bacillati</taxon>
        <taxon>Actinomycetota</taxon>
        <taxon>Actinomycetes</taxon>
        <taxon>Propionibacteriales</taxon>
        <taxon>Propionibacteriaceae</taxon>
        <taxon>Microlunatus</taxon>
    </lineage>
</organism>
<dbReference type="EMBL" id="LT629772">
    <property type="protein sequence ID" value="SDT10168.1"/>
    <property type="molecule type" value="Genomic_DNA"/>
</dbReference>
<dbReference type="InterPro" id="IPR006059">
    <property type="entry name" value="SBP"/>
</dbReference>
<dbReference type="RefSeq" id="WP_157683591.1">
    <property type="nucleotide sequence ID" value="NZ_LT629772.1"/>
</dbReference>
<evidence type="ECO:0000256" key="2">
    <source>
        <dbReference type="ARBA" id="ARBA00022448"/>
    </source>
</evidence>
<sequence length="465" mass="50582">MTRSLHATDRTGRVSRRALLGAGAAGTAALALGSTGCQVVSQGADGMKTSPSKDAAPGRKFTISIFNIWGDAAGSGIVKCATDFEQSHPDIGVRVVFAPENPSTRQRLFTAIAGDESPDIGLCAADVAPMWTRLGIMTDLAPYFERDGIDLGGFLPSAQKGMQYRDGIWHVPWDADANFPFYWNKQLFEDAGLDPDKPPTTIEEVTEYDNKITKIKGGRVLKIGIVPWDQYGGNNSMLTWTYAFGGRLAEPGTDQVTPDNEYAVKALEWIASRAKRIGWAGALSISPPSLAAHPFVTGNLGMSGLVSANVAQIKQLNPKLEFGSTLLPYQPPGAERPGEGAWLGGWSFFIPKNAPQKEAAWEFIKWMGTEDAGTAAAWKNIGFPPAYSPAPVNRKIAADPVMGVFYKTLMRMTNARPNVLAANFYSQQFEEKMSKVVYGQQKPLDALREIKQLTERETTRMKRVG</sequence>
<evidence type="ECO:0000256" key="1">
    <source>
        <dbReference type="ARBA" id="ARBA00008520"/>
    </source>
</evidence>
<dbReference type="Proteomes" id="UP000199103">
    <property type="component" value="Chromosome I"/>
</dbReference>
<keyword evidence="5" id="KW-1185">Reference proteome</keyword>
<comment type="similarity">
    <text evidence="1">Belongs to the bacterial solute-binding protein 1 family.</text>
</comment>
<dbReference type="GO" id="GO:0015768">
    <property type="term" value="P:maltose transport"/>
    <property type="evidence" value="ECO:0007669"/>
    <property type="project" value="TreeGrafter"/>
</dbReference>
<dbReference type="Gene3D" id="3.40.190.10">
    <property type="entry name" value="Periplasmic binding protein-like II"/>
    <property type="match status" value="2"/>
</dbReference>
<proteinExistence type="inferred from homology"/>
<gene>
    <name evidence="4" type="ORF">SAMN04489812_4141</name>
</gene>
<dbReference type="PANTHER" id="PTHR30061:SF50">
    <property type="entry name" value="MALTOSE_MALTODEXTRIN-BINDING PERIPLASMIC PROTEIN"/>
    <property type="match status" value="1"/>
</dbReference>
<dbReference type="InterPro" id="IPR006311">
    <property type="entry name" value="TAT_signal"/>
</dbReference>
<name>A0A1H1XLT9_9ACTN</name>